<dbReference type="RefSeq" id="WP_169298179.1">
    <property type="nucleotide sequence ID" value="NZ_JABBNI010000025.1"/>
</dbReference>
<organism evidence="6 7">
    <name type="scientific">Clostridium muellerianum</name>
    <dbReference type="NCBI Taxonomy" id="2716538"/>
    <lineage>
        <taxon>Bacteria</taxon>
        <taxon>Bacillati</taxon>
        <taxon>Bacillota</taxon>
        <taxon>Clostridia</taxon>
        <taxon>Eubacteriales</taxon>
        <taxon>Clostridiaceae</taxon>
        <taxon>Clostridium</taxon>
    </lineage>
</organism>
<reference evidence="6 7" key="1">
    <citation type="submission" date="2020-06" db="EMBL/GenBank/DDBJ databases">
        <title>Complete Genome Sequence of Clostridium muelleri sp. nov. P21T, an Acid-Alcohol Producing Acetogen Isolated from Old Hay.</title>
        <authorList>
            <person name="Duncan K.E."/>
            <person name="Tanner R.S."/>
        </authorList>
    </citation>
    <scope>NUCLEOTIDE SEQUENCE [LARGE SCALE GENOMIC DNA]</scope>
    <source>
        <strain evidence="6 7">P21</strain>
    </source>
</reference>
<evidence type="ECO:0000259" key="4">
    <source>
        <dbReference type="PROSITE" id="PS50937"/>
    </source>
</evidence>
<dbReference type="InterPro" id="IPR050090">
    <property type="entry name" value="Tyrosine_recombinase_XerCD"/>
</dbReference>
<evidence type="ECO:0000259" key="5">
    <source>
        <dbReference type="PROSITE" id="PS51898"/>
    </source>
</evidence>
<protein>
    <submittedName>
        <fullName evidence="6">Tyrosine-type recombinase/integrase</fullName>
    </submittedName>
</protein>
<dbReference type="GO" id="GO:0015074">
    <property type="term" value="P:DNA integration"/>
    <property type="evidence" value="ECO:0007669"/>
    <property type="project" value="InterPro"/>
</dbReference>
<dbReference type="AlphaFoldDB" id="A0A7Y0EJJ5"/>
<dbReference type="CDD" id="cd04762">
    <property type="entry name" value="HTH_MerR-trunc"/>
    <property type="match status" value="1"/>
</dbReference>
<dbReference type="EMBL" id="JABBNI010000025">
    <property type="protein sequence ID" value="NMM63580.1"/>
    <property type="molecule type" value="Genomic_DNA"/>
</dbReference>
<evidence type="ECO:0000313" key="7">
    <source>
        <dbReference type="Proteomes" id="UP000537131"/>
    </source>
</evidence>
<dbReference type="InterPro" id="IPR000551">
    <property type="entry name" value="MerR-type_HTH_dom"/>
</dbReference>
<gene>
    <name evidence="6" type="ORF">HBE96_13020</name>
</gene>
<dbReference type="SUPFAM" id="SSF46955">
    <property type="entry name" value="Putative DNA-binding domain"/>
    <property type="match status" value="1"/>
</dbReference>
<dbReference type="PANTHER" id="PTHR30349:SF41">
    <property type="entry name" value="INTEGRASE_RECOMBINASE PROTEIN MJ0367-RELATED"/>
    <property type="match status" value="1"/>
</dbReference>
<evidence type="ECO:0000313" key="6">
    <source>
        <dbReference type="EMBL" id="NMM63580.1"/>
    </source>
</evidence>
<dbReference type="GO" id="GO:0006310">
    <property type="term" value="P:DNA recombination"/>
    <property type="evidence" value="ECO:0007669"/>
    <property type="project" value="UniProtKB-KW"/>
</dbReference>
<accession>A0A7Y0EJJ5</accession>
<dbReference type="InterPro" id="IPR041657">
    <property type="entry name" value="HTH_17"/>
</dbReference>
<dbReference type="InterPro" id="IPR010998">
    <property type="entry name" value="Integrase_recombinase_N"/>
</dbReference>
<dbReference type="Gene3D" id="1.10.1660.10">
    <property type="match status" value="1"/>
</dbReference>
<dbReference type="PROSITE" id="PS51898">
    <property type="entry name" value="TYR_RECOMBINASE"/>
    <property type="match status" value="1"/>
</dbReference>
<dbReference type="SUPFAM" id="SSF56349">
    <property type="entry name" value="DNA breaking-rejoining enzymes"/>
    <property type="match status" value="1"/>
</dbReference>
<evidence type="ECO:0000256" key="3">
    <source>
        <dbReference type="ARBA" id="ARBA00023172"/>
    </source>
</evidence>
<feature type="domain" description="Tyr recombinase" evidence="5">
    <location>
        <begin position="105"/>
        <end position="279"/>
    </location>
</feature>
<sequence length="318" mass="37713">MNDFYKYNNYLLKQNMKDSSIYLYIYYLRKFLKWYEEVIKIPFKTLEKNIVKKYIKNISSNISESYINNYINFFKSYNNFLISEGIQKEMVIDNSLKVKMSKAKVNKNNYVNEKYIENLLQKICSIDGIKNYTMLNLIAYSGLRAAEVTELTLEDLDFDERVINITGSYTRKVPMNSNVESCLKLYLKEIYTMEDYLFINERGTKYTDTGLRWILRKNCPDDNITITTLRDFYKLKLKEQGYTLKEIDELLGYTTKHKSYLDKSLKEMLTPSEFAKIFNVAPITVIKWCNKGLIKAYRTDKGFRKIPPSEVKKLQAVR</sequence>
<dbReference type="Pfam" id="PF12728">
    <property type="entry name" value="HTH_17"/>
    <property type="match status" value="1"/>
</dbReference>
<comment type="similarity">
    <text evidence="1">Belongs to the 'phage' integrase family.</text>
</comment>
<dbReference type="Gene3D" id="1.10.150.130">
    <property type="match status" value="1"/>
</dbReference>
<comment type="caution">
    <text evidence="6">The sequence shown here is derived from an EMBL/GenBank/DDBJ whole genome shotgun (WGS) entry which is preliminary data.</text>
</comment>
<feature type="domain" description="HTH merR-type" evidence="4">
    <location>
        <begin position="268"/>
        <end position="318"/>
    </location>
</feature>
<proteinExistence type="inferred from homology"/>
<keyword evidence="7" id="KW-1185">Reference proteome</keyword>
<evidence type="ECO:0000256" key="1">
    <source>
        <dbReference type="ARBA" id="ARBA00008857"/>
    </source>
</evidence>
<dbReference type="GO" id="GO:0006355">
    <property type="term" value="P:regulation of DNA-templated transcription"/>
    <property type="evidence" value="ECO:0007669"/>
    <property type="project" value="InterPro"/>
</dbReference>
<keyword evidence="3" id="KW-0233">DNA recombination</keyword>
<dbReference type="InterPro" id="IPR002104">
    <property type="entry name" value="Integrase_catalytic"/>
</dbReference>
<keyword evidence="2" id="KW-0238">DNA-binding</keyword>
<dbReference type="InterPro" id="IPR009061">
    <property type="entry name" value="DNA-bd_dom_put_sf"/>
</dbReference>
<dbReference type="Gene3D" id="1.10.443.10">
    <property type="entry name" value="Intergrase catalytic core"/>
    <property type="match status" value="1"/>
</dbReference>
<dbReference type="InterPro" id="IPR013762">
    <property type="entry name" value="Integrase-like_cat_sf"/>
</dbReference>
<dbReference type="GO" id="GO:0003677">
    <property type="term" value="F:DNA binding"/>
    <property type="evidence" value="ECO:0007669"/>
    <property type="project" value="UniProtKB-KW"/>
</dbReference>
<evidence type="ECO:0000256" key="2">
    <source>
        <dbReference type="ARBA" id="ARBA00023125"/>
    </source>
</evidence>
<dbReference type="PANTHER" id="PTHR30349">
    <property type="entry name" value="PHAGE INTEGRASE-RELATED"/>
    <property type="match status" value="1"/>
</dbReference>
<name>A0A7Y0EJJ5_9CLOT</name>
<dbReference type="Pfam" id="PF00589">
    <property type="entry name" value="Phage_integrase"/>
    <property type="match status" value="1"/>
</dbReference>
<dbReference type="InterPro" id="IPR011010">
    <property type="entry name" value="DNA_brk_join_enz"/>
</dbReference>
<dbReference type="Proteomes" id="UP000537131">
    <property type="component" value="Unassembled WGS sequence"/>
</dbReference>
<dbReference type="PROSITE" id="PS50937">
    <property type="entry name" value="HTH_MERR_2"/>
    <property type="match status" value="1"/>
</dbReference>